<evidence type="ECO:0000256" key="1">
    <source>
        <dbReference type="SAM" id="Phobius"/>
    </source>
</evidence>
<dbReference type="EMBL" id="CP002839">
    <property type="protein sequence ID" value="AEH36194.1"/>
    <property type="molecule type" value="Genomic_DNA"/>
</dbReference>
<evidence type="ECO:0000313" key="3">
    <source>
        <dbReference type="Proteomes" id="UP000006794"/>
    </source>
</evidence>
<dbReference type="HOGENOM" id="CLU_157005_0_0_2"/>
<name>F8D3G8_HALXS</name>
<dbReference type="Proteomes" id="UP000006794">
    <property type="component" value="Chromosome"/>
</dbReference>
<sequence length="133" mass="14258">MADLRDHHRAVEIPCRALTIAGRVMPPVGHTAVHLLGVPVAIVASTGAGVFALLSWGIFRNSPFGTAIALLSLGMVTLTIYHTMVLVTGPETLALHVLRSAANTIVAIVLGLLILRHRQLYRRRSGGDPPWTD</sequence>
<evidence type="ECO:0000313" key="2">
    <source>
        <dbReference type="EMBL" id="AEH36194.1"/>
    </source>
</evidence>
<feature type="transmembrane region" description="Helical" evidence="1">
    <location>
        <begin position="66"/>
        <end position="87"/>
    </location>
</feature>
<feature type="transmembrane region" description="Helical" evidence="1">
    <location>
        <begin position="32"/>
        <end position="54"/>
    </location>
</feature>
<protein>
    <submittedName>
        <fullName evidence="2">Uncharacterized protein</fullName>
    </submittedName>
</protein>
<accession>F8D3G8</accession>
<keyword evidence="3" id="KW-1185">Reference proteome</keyword>
<organism evidence="2 3">
    <name type="scientific">Halopiger xanaduensis (strain DSM 18323 / JCM 14033 / SH-6)</name>
    <dbReference type="NCBI Taxonomy" id="797210"/>
    <lineage>
        <taxon>Archaea</taxon>
        <taxon>Methanobacteriati</taxon>
        <taxon>Methanobacteriota</taxon>
        <taxon>Stenosarchaea group</taxon>
        <taxon>Halobacteria</taxon>
        <taxon>Halobacteriales</taxon>
        <taxon>Natrialbaceae</taxon>
        <taxon>Halopiger</taxon>
    </lineage>
</organism>
<keyword evidence="1" id="KW-0472">Membrane</keyword>
<dbReference type="eggNOG" id="arCOG11475">
    <property type="taxonomic scope" value="Archaea"/>
</dbReference>
<dbReference type="STRING" id="797210.Halxa_1562"/>
<dbReference type="AlphaFoldDB" id="F8D3G8"/>
<proteinExistence type="predicted"/>
<reference evidence="2 3" key="1">
    <citation type="journal article" date="2012" name="Stand. Genomic Sci.">
        <title>Complete genome sequence of Halopiger xanaduensis type strain (SH-6(T)).</title>
        <authorList>
            <person name="Anderson I."/>
            <person name="Tindall B.J."/>
            <person name="Rohde M."/>
            <person name="Lucas S."/>
            <person name="Han J."/>
            <person name="Lapidus A."/>
            <person name="Cheng J.F."/>
            <person name="Goodwin L."/>
            <person name="Pitluck S."/>
            <person name="Peters L."/>
            <person name="Pati A."/>
            <person name="Mikhailova N."/>
            <person name="Pagani I."/>
            <person name="Teshima H."/>
            <person name="Han C."/>
            <person name="Tapia R."/>
            <person name="Land M."/>
            <person name="Woyke T."/>
            <person name="Klenk H.P."/>
            <person name="Kyrpides N."/>
            <person name="Ivanova N."/>
        </authorList>
    </citation>
    <scope>NUCLEOTIDE SEQUENCE [LARGE SCALE GENOMIC DNA]</scope>
    <source>
        <strain evidence="3">DSM 18323 / JCM 14033 / SH-6</strain>
    </source>
</reference>
<gene>
    <name evidence="2" type="ordered locus">Halxa_1562</name>
</gene>
<feature type="transmembrane region" description="Helical" evidence="1">
    <location>
        <begin position="93"/>
        <end position="115"/>
    </location>
</feature>
<keyword evidence="1" id="KW-0812">Transmembrane</keyword>
<dbReference type="KEGG" id="hxa:Halxa_1562"/>
<keyword evidence="1" id="KW-1133">Transmembrane helix</keyword>